<proteinExistence type="predicted"/>
<reference evidence="1" key="1">
    <citation type="journal article" date="2015" name="Nature">
        <title>Complex archaea that bridge the gap between prokaryotes and eukaryotes.</title>
        <authorList>
            <person name="Spang A."/>
            <person name="Saw J.H."/>
            <person name="Jorgensen S.L."/>
            <person name="Zaremba-Niedzwiedzka K."/>
            <person name="Martijn J."/>
            <person name="Lind A.E."/>
            <person name="van Eijk R."/>
            <person name="Schleper C."/>
            <person name="Guy L."/>
            <person name="Ettema T.J."/>
        </authorList>
    </citation>
    <scope>NUCLEOTIDE SEQUENCE</scope>
</reference>
<organism evidence="1">
    <name type="scientific">marine sediment metagenome</name>
    <dbReference type="NCBI Taxonomy" id="412755"/>
    <lineage>
        <taxon>unclassified sequences</taxon>
        <taxon>metagenomes</taxon>
        <taxon>ecological metagenomes</taxon>
    </lineage>
</organism>
<dbReference type="EMBL" id="LAZR01044339">
    <property type="protein sequence ID" value="KKL04908.1"/>
    <property type="molecule type" value="Genomic_DNA"/>
</dbReference>
<name>A0A0F9CYG8_9ZZZZ</name>
<accession>A0A0F9CYG8</accession>
<gene>
    <name evidence="1" type="ORF">LCGC14_2611350</name>
</gene>
<evidence type="ECO:0000313" key="1">
    <source>
        <dbReference type="EMBL" id="KKL04908.1"/>
    </source>
</evidence>
<dbReference type="AlphaFoldDB" id="A0A0F9CYG8"/>
<comment type="caution">
    <text evidence="1">The sequence shown here is derived from an EMBL/GenBank/DDBJ whole genome shotgun (WGS) entry which is preliminary data.</text>
</comment>
<sequence>MIVGEYYKKHGKELGINFFILSPDTSPDSAIRENGIITAVKRFIVYFDPNEK</sequence>
<protein>
    <submittedName>
        <fullName evidence="1">Uncharacterized protein</fullName>
    </submittedName>
</protein>